<dbReference type="EMBL" id="VJWE01000017">
    <property type="protein sequence ID" value="TWG33707.1"/>
    <property type="molecule type" value="Genomic_DNA"/>
</dbReference>
<sequence>MRFNKLDLNLLVALDALLTERSISRAGERLHLSQPATSNALARLRTYFDDELLVQQGRTMVLTPRAEGLLDPVREVLMRIDSTIAEKPRFDPATSTRSFTLLVSDFTTTVLMQPLIEQLFQEAPGVQLHLRAQNNRPVEQLEEYGADVLIIPEQYASPRHPSVTLFEETYLCITWEGNPHISEALSFDDYLAAGHVVADYSGARHIPAFDGWFLERFGVKRRIEISAPTMAALPSLVIGTHRVATVHKRIALRAVQLGLPVRIWEPPLEIPPMRQKLQWHRHRDKDPGLEWLRERAIAVAARI</sequence>
<evidence type="ECO:0000259" key="5">
    <source>
        <dbReference type="PROSITE" id="PS50931"/>
    </source>
</evidence>
<dbReference type="Gene3D" id="3.40.190.10">
    <property type="entry name" value="Periplasmic binding protein-like II"/>
    <property type="match status" value="2"/>
</dbReference>
<dbReference type="GO" id="GO:0003700">
    <property type="term" value="F:DNA-binding transcription factor activity"/>
    <property type="evidence" value="ECO:0007669"/>
    <property type="project" value="InterPro"/>
</dbReference>
<evidence type="ECO:0000256" key="3">
    <source>
        <dbReference type="ARBA" id="ARBA00023125"/>
    </source>
</evidence>
<feature type="domain" description="HTH lysR-type" evidence="5">
    <location>
        <begin position="6"/>
        <end position="63"/>
    </location>
</feature>
<dbReference type="SUPFAM" id="SSF46785">
    <property type="entry name" value="Winged helix' DNA-binding domain"/>
    <property type="match status" value="1"/>
</dbReference>
<keyword evidence="4" id="KW-0804">Transcription</keyword>
<protein>
    <submittedName>
        <fullName evidence="6">LysR family transcriptional regulator</fullName>
    </submittedName>
</protein>
<evidence type="ECO:0000313" key="6">
    <source>
        <dbReference type="EMBL" id="TWG33707.1"/>
    </source>
</evidence>
<dbReference type="InterPro" id="IPR036390">
    <property type="entry name" value="WH_DNA-bd_sf"/>
</dbReference>
<comment type="similarity">
    <text evidence="1">Belongs to the LysR transcriptional regulatory family.</text>
</comment>
<evidence type="ECO:0000256" key="2">
    <source>
        <dbReference type="ARBA" id="ARBA00023015"/>
    </source>
</evidence>
<dbReference type="InterPro" id="IPR000847">
    <property type="entry name" value="LysR_HTH_N"/>
</dbReference>
<organism evidence="6 7">
    <name type="scientific">Acidovorax delafieldii</name>
    <name type="common">Pseudomonas delafieldii</name>
    <dbReference type="NCBI Taxonomy" id="47920"/>
    <lineage>
        <taxon>Bacteria</taxon>
        <taxon>Pseudomonadati</taxon>
        <taxon>Pseudomonadota</taxon>
        <taxon>Betaproteobacteria</taxon>
        <taxon>Burkholderiales</taxon>
        <taxon>Comamonadaceae</taxon>
        <taxon>Acidovorax</taxon>
    </lineage>
</organism>
<dbReference type="Proteomes" id="UP000321485">
    <property type="component" value="Unassembled WGS sequence"/>
</dbReference>
<dbReference type="PRINTS" id="PR00039">
    <property type="entry name" value="HTHLYSR"/>
</dbReference>
<accession>A0A561XC81</accession>
<dbReference type="PROSITE" id="PS50931">
    <property type="entry name" value="HTH_LYSR"/>
    <property type="match status" value="1"/>
</dbReference>
<proteinExistence type="inferred from homology"/>
<dbReference type="AlphaFoldDB" id="A0A561XC81"/>
<gene>
    <name evidence="6" type="ORF">ATF69_4059</name>
</gene>
<comment type="caution">
    <text evidence="6">The sequence shown here is derived from an EMBL/GenBank/DDBJ whole genome shotgun (WGS) entry which is preliminary data.</text>
</comment>
<dbReference type="Pfam" id="PF00126">
    <property type="entry name" value="HTH_1"/>
    <property type="match status" value="1"/>
</dbReference>
<dbReference type="InterPro" id="IPR036388">
    <property type="entry name" value="WH-like_DNA-bd_sf"/>
</dbReference>
<dbReference type="InterPro" id="IPR050389">
    <property type="entry name" value="LysR-type_TF"/>
</dbReference>
<dbReference type="Gene3D" id="1.10.10.10">
    <property type="entry name" value="Winged helix-like DNA-binding domain superfamily/Winged helix DNA-binding domain"/>
    <property type="match status" value="1"/>
</dbReference>
<dbReference type="GO" id="GO:0003677">
    <property type="term" value="F:DNA binding"/>
    <property type="evidence" value="ECO:0007669"/>
    <property type="project" value="UniProtKB-KW"/>
</dbReference>
<reference evidence="6 7" key="1">
    <citation type="journal article" date="2015" name="Stand. Genomic Sci.">
        <title>Genomic Encyclopedia of Bacterial and Archaeal Type Strains, Phase III: the genomes of soil and plant-associated and newly described type strains.</title>
        <authorList>
            <person name="Whitman W.B."/>
            <person name="Woyke T."/>
            <person name="Klenk H.P."/>
            <person name="Zhou Y."/>
            <person name="Lilburn T.G."/>
            <person name="Beck B.J."/>
            <person name="De Vos P."/>
            <person name="Vandamme P."/>
            <person name="Eisen J.A."/>
            <person name="Garrity G."/>
            <person name="Hugenholtz P."/>
            <person name="Kyrpides N.C."/>
        </authorList>
    </citation>
    <scope>NUCLEOTIDE SEQUENCE [LARGE SCALE GENOMIC DNA]</scope>
    <source>
        <strain evidence="6 7">DSM 64</strain>
    </source>
</reference>
<keyword evidence="2" id="KW-0805">Transcription regulation</keyword>
<dbReference type="InterPro" id="IPR005119">
    <property type="entry name" value="LysR_subst-bd"/>
</dbReference>
<dbReference type="PANTHER" id="PTHR30118">
    <property type="entry name" value="HTH-TYPE TRANSCRIPTIONAL REGULATOR LEUO-RELATED"/>
    <property type="match status" value="1"/>
</dbReference>
<evidence type="ECO:0000313" key="7">
    <source>
        <dbReference type="Proteomes" id="UP000321485"/>
    </source>
</evidence>
<keyword evidence="3" id="KW-0238">DNA-binding</keyword>
<evidence type="ECO:0000256" key="4">
    <source>
        <dbReference type="ARBA" id="ARBA00023163"/>
    </source>
</evidence>
<dbReference type="Pfam" id="PF03466">
    <property type="entry name" value="LysR_substrate"/>
    <property type="match status" value="1"/>
</dbReference>
<dbReference type="RefSeq" id="WP_146872068.1">
    <property type="nucleotide sequence ID" value="NZ_VJWE01000017.1"/>
</dbReference>
<evidence type="ECO:0000256" key="1">
    <source>
        <dbReference type="ARBA" id="ARBA00009437"/>
    </source>
</evidence>
<dbReference type="SUPFAM" id="SSF53850">
    <property type="entry name" value="Periplasmic binding protein-like II"/>
    <property type="match status" value="1"/>
</dbReference>
<name>A0A561XC81_ACIDE</name>
<dbReference type="GeneID" id="51113101"/>
<dbReference type="PANTHER" id="PTHR30118:SF6">
    <property type="entry name" value="HTH-TYPE TRANSCRIPTIONAL REGULATOR LEUO"/>
    <property type="match status" value="1"/>
</dbReference>